<dbReference type="Proteomes" id="UP000281553">
    <property type="component" value="Unassembled WGS sequence"/>
</dbReference>
<evidence type="ECO:0000313" key="1">
    <source>
        <dbReference type="EMBL" id="VDN45716.1"/>
    </source>
</evidence>
<proteinExistence type="predicted"/>
<reference evidence="1 2" key="1">
    <citation type="submission" date="2018-11" db="EMBL/GenBank/DDBJ databases">
        <authorList>
            <consortium name="Pathogen Informatics"/>
        </authorList>
    </citation>
    <scope>NUCLEOTIDE SEQUENCE [LARGE SCALE GENOMIC DNA]</scope>
</reference>
<name>A0A3P7RRT1_DIBLA</name>
<dbReference type="EMBL" id="UYRU01118541">
    <property type="protein sequence ID" value="VDN45716.1"/>
    <property type="molecule type" value="Genomic_DNA"/>
</dbReference>
<accession>A0A3P7RRT1</accession>
<protein>
    <submittedName>
        <fullName evidence="1">Uncharacterized protein</fullName>
    </submittedName>
</protein>
<dbReference type="AlphaFoldDB" id="A0A3P7RRT1"/>
<gene>
    <name evidence="1" type="ORF">DILT_LOCUS19685</name>
</gene>
<evidence type="ECO:0000313" key="2">
    <source>
        <dbReference type="Proteomes" id="UP000281553"/>
    </source>
</evidence>
<keyword evidence="2" id="KW-1185">Reference proteome</keyword>
<sequence>MDVKPAWSTAAYDARAFQRSASLGQVFALLLDYAQTGDKAVGQLLQLGVLSRLIGSAGWLFSCIRPGSDDHFYRYAWSAHFAEHLARPASALPAATSAAAVTC</sequence>
<organism evidence="1 2">
    <name type="scientific">Dibothriocephalus latus</name>
    <name type="common">Fish tapeworm</name>
    <name type="synonym">Diphyllobothrium latum</name>
    <dbReference type="NCBI Taxonomy" id="60516"/>
    <lineage>
        <taxon>Eukaryota</taxon>
        <taxon>Metazoa</taxon>
        <taxon>Spiralia</taxon>
        <taxon>Lophotrochozoa</taxon>
        <taxon>Platyhelminthes</taxon>
        <taxon>Cestoda</taxon>
        <taxon>Eucestoda</taxon>
        <taxon>Diphyllobothriidea</taxon>
        <taxon>Diphyllobothriidae</taxon>
        <taxon>Dibothriocephalus</taxon>
    </lineage>
</organism>